<name>A0A8G2EWE2_9PROT</name>
<evidence type="ECO:0000256" key="1">
    <source>
        <dbReference type="ARBA" id="ARBA00007074"/>
    </source>
</evidence>
<evidence type="ECO:0000259" key="5">
    <source>
        <dbReference type="PROSITE" id="PS51935"/>
    </source>
</evidence>
<dbReference type="Gene3D" id="3.90.1720.10">
    <property type="entry name" value="endopeptidase domain like (from Nostoc punctiforme)"/>
    <property type="match status" value="1"/>
</dbReference>
<proteinExistence type="inferred from homology"/>
<dbReference type="InterPro" id="IPR051794">
    <property type="entry name" value="PG_Endopeptidase_C40"/>
</dbReference>
<dbReference type="Proteomes" id="UP000198615">
    <property type="component" value="Unassembled WGS sequence"/>
</dbReference>
<dbReference type="PANTHER" id="PTHR47359">
    <property type="entry name" value="PEPTIDOGLYCAN DL-ENDOPEPTIDASE CWLO"/>
    <property type="match status" value="1"/>
</dbReference>
<dbReference type="AlphaFoldDB" id="A0A8G2EWE2"/>
<dbReference type="Pfam" id="PF18348">
    <property type="entry name" value="SH3_16"/>
    <property type="match status" value="1"/>
</dbReference>
<evidence type="ECO:0000313" key="6">
    <source>
        <dbReference type="EMBL" id="SDG26403.1"/>
    </source>
</evidence>
<dbReference type="EMBL" id="FNBW01000013">
    <property type="protein sequence ID" value="SDG26403.1"/>
    <property type="molecule type" value="Genomic_DNA"/>
</dbReference>
<feature type="domain" description="NlpC/P60" evidence="5">
    <location>
        <begin position="163"/>
        <end position="282"/>
    </location>
</feature>
<keyword evidence="4" id="KW-0788">Thiol protease</keyword>
<comment type="similarity">
    <text evidence="1">Belongs to the peptidase C40 family.</text>
</comment>
<dbReference type="SUPFAM" id="SSF54001">
    <property type="entry name" value="Cysteine proteinases"/>
    <property type="match status" value="1"/>
</dbReference>
<evidence type="ECO:0000256" key="2">
    <source>
        <dbReference type="ARBA" id="ARBA00022670"/>
    </source>
</evidence>
<dbReference type="Gene3D" id="2.30.30.40">
    <property type="entry name" value="SH3 Domains"/>
    <property type="match status" value="1"/>
</dbReference>
<keyword evidence="7" id="KW-1185">Reference proteome</keyword>
<dbReference type="GO" id="GO:0008234">
    <property type="term" value="F:cysteine-type peptidase activity"/>
    <property type="evidence" value="ECO:0007669"/>
    <property type="project" value="UniProtKB-KW"/>
</dbReference>
<comment type="caution">
    <text evidence="6">The sequence shown here is derived from an EMBL/GenBank/DDBJ whole genome shotgun (WGS) entry which is preliminary data.</text>
</comment>
<evidence type="ECO:0000256" key="3">
    <source>
        <dbReference type="ARBA" id="ARBA00022801"/>
    </source>
</evidence>
<accession>A0A8G2EWE2</accession>
<dbReference type="GO" id="GO:0006508">
    <property type="term" value="P:proteolysis"/>
    <property type="evidence" value="ECO:0007669"/>
    <property type="project" value="UniProtKB-KW"/>
</dbReference>
<protein>
    <submittedName>
        <fullName evidence="6">NlpC/P60 family protein</fullName>
    </submittedName>
</protein>
<gene>
    <name evidence="6" type="ORF">SAMN05660686_03828</name>
</gene>
<dbReference type="InterPro" id="IPR038765">
    <property type="entry name" value="Papain-like_cys_pep_sf"/>
</dbReference>
<dbReference type="InterPro" id="IPR041382">
    <property type="entry name" value="SH3_16"/>
</dbReference>
<evidence type="ECO:0000313" key="7">
    <source>
        <dbReference type="Proteomes" id="UP000198615"/>
    </source>
</evidence>
<keyword evidence="2" id="KW-0645">Protease</keyword>
<reference evidence="6 7" key="1">
    <citation type="submission" date="2016-10" db="EMBL/GenBank/DDBJ databases">
        <authorList>
            <person name="Varghese N."/>
            <person name="Submissions S."/>
        </authorList>
    </citation>
    <scope>NUCLEOTIDE SEQUENCE [LARGE SCALE GENOMIC DNA]</scope>
    <source>
        <strain evidence="6 7">DSM 18839</strain>
    </source>
</reference>
<sequence length="286" mass="31381">MSMAETERLDPRVNAYRTDLADARLEGRVNAARFVAGEPARIATGTASLREAPFEEARQGSELLYGERVAVFERKRGWAWVRNETDGYVGYVREESLGAAESAAPSHRVVALRSYLFDAPDLKTIPRAVVHLTCRVTVTDRHGDWARVADDGWLWAMHLAPLGEVERDPVAVARRFMGAPYAWGGRSTTGLDCSALVQLALAACGVACPRDSDMQEAGLGTVVPSLDEARPGDLLYWPGHVAFLLEGDRILHANGHHMAVAEEPHADFRARNMAKIGDVRTVRRIG</sequence>
<evidence type="ECO:0000256" key="4">
    <source>
        <dbReference type="ARBA" id="ARBA00022807"/>
    </source>
</evidence>
<dbReference type="PROSITE" id="PS51935">
    <property type="entry name" value="NLPC_P60"/>
    <property type="match status" value="1"/>
</dbReference>
<dbReference type="Pfam" id="PF00877">
    <property type="entry name" value="NLPC_P60"/>
    <property type="match status" value="1"/>
</dbReference>
<organism evidence="6 7">
    <name type="scientific">Thalassobaculum litoreum DSM 18839</name>
    <dbReference type="NCBI Taxonomy" id="1123362"/>
    <lineage>
        <taxon>Bacteria</taxon>
        <taxon>Pseudomonadati</taxon>
        <taxon>Pseudomonadota</taxon>
        <taxon>Alphaproteobacteria</taxon>
        <taxon>Rhodospirillales</taxon>
        <taxon>Thalassobaculaceae</taxon>
        <taxon>Thalassobaculum</taxon>
    </lineage>
</organism>
<dbReference type="PANTHER" id="PTHR47359:SF3">
    <property type="entry name" value="NLP_P60 DOMAIN-CONTAINING PROTEIN-RELATED"/>
    <property type="match status" value="1"/>
</dbReference>
<keyword evidence="3" id="KW-0378">Hydrolase</keyword>
<dbReference type="InterPro" id="IPR000064">
    <property type="entry name" value="NLP_P60_dom"/>
</dbReference>